<dbReference type="InterPro" id="IPR050099">
    <property type="entry name" value="SIS_GmhA/DiaA_subfam"/>
</dbReference>
<dbReference type="PROSITE" id="PS51464">
    <property type="entry name" value="SIS"/>
    <property type="match status" value="1"/>
</dbReference>
<proteinExistence type="predicted"/>
<dbReference type="SUPFAM" id="SSF53697">
    <property type="entry name" value="SIS domain"/>
    <property type="match status" value="1"/>
</dbReference>
<dbReference type="InterPro" id="IPR046348">
    <property type="entry name" value="SIS_dom_sf"/>
</dbReference>
<dbReference type="GO" id="GO:1901135">
    <property type="term" value="P:carbohydrate derivative metabolic process"/>
    <property type="evidence" value="ECO:0007669"/>
    <property type="project" value="InterPro"/>
</dbReference>
<accession>A0A6J5RHX0</accession>
<reference evidence="2" key="1">
    <citation type="submission" date="2020-05" db="EMBL/GenBank/DDBJ databases">
        <authorList>
            <person name="Chiriac C."/>
            <person name="Salcher M."/>
            <person name="Ghai R."/>
            <person name="Kavagutti S V."/>
        </authorList>
    </citation>
    <scope>NUCLEOTIDE SEQUENCE</scope>
</reference>
<dbReference type="Gene3D" id="3.40.50.10490">
    <property type="entry name" value="Glucose-6-phosphate isomerase like protein, domain 1"/>
    <property type="match status" value="1"/>
</dbReference>
<protein>
    <submittedName>
        <fullName evidence="2">GmhA Phosphoheptose isomerase</fullName>
    </submittedName>
</protein>
<dbReference type="PANTHER" id="PTHR30390:SF6">
    <property type="entry name" value="DNAA INITIATOR-ASSOCIATING PROTEIN DIAA"/>
    <property type="match status" value="1"/>
</dbReference>
<sequence>MISFTNEYLIESMTILSALSRYDVENLVHILSEIKKDNGRLFILGVGGSAGTASHAVNDFRKICGIETYTPTDNVSELTARTNDEGFSTCFSEWLKISRLSEKDCLLILSVGGGNIEKNISMNLVKSIDYANEVGAKILGIVGRDGGYTKQKANACVLIPVLNSDRITPHTEGLASVVLHLIVSHPLLKTTQTKWESTK</sequence>
<organism evidence="2">
    <name type="scientific">uncultured Caudovirales phage</name>
    <dbReference type="NCBI Taxonomy" id="2100421"/>
    <lineage>
        <taxon>Viruses</taxon>
        <taxon>Duplodnaviria</taxon>
        <taxon>Heunggongvirae</taxon>
        <taxon>Uroviricota</taxon>
        <taxon>Caudoviricetes</taxon>
        <taxon>Peduoviridae</taxon>
        <taxon>Maltschvirus</taxon>
        <taxon>Maltschvirus maltsch</taxon>
    </lineage>
</organism>
<keyword evidence="2" id="KW-0413">Isomerase</keyword>
<dbReference type="CDD" id="cd05006">
    <property type="entry name" value="SIS_GmhA"/>
    <property type="match status" value="1"/>
</dbReference>
<dbReference type="GO" id="GO:0097367">
    <property type="term" value="F:carbohydrate derivative binding"/>
    <property type="evidence" value="ECO:0007669"/>
    <property type="project" value="InterPro"/>
</dbReference>
<name>A0A6J5RHX0_9CAUD</name>
<dbReference type="PANTHER" id="PTHR30390">
    <property type="entry name" value="SEDOHEPTULOSE 7-PHOSPHATE ISOMERASE / DNAA INITIATOR-ASSOCIATING FACTOR FOR REPLICATION INITIATION"/>
    <property type="match status" value="1"/>
</dbReference>
<dbReference type="Pfam" id="PF13580">
    <property type="entry name" value="SIS_2"/>
    <property type="match status" value="1"/>
</dbReference>
<evidence type="ECO:0000259" key="1">
    <source>
        <dbReference type="PROSITE" id="PS51464"/>
    </source>
</evidence>
<dbReference type="InterPro" id="IPR001347">
    <property type="entry name" value="SIS_dom"/>
</dbReference>
<dbReference type="InterPro" id="IPR035461">
    <property type="entry name" value="GmhA/DiaA"/>
</dbReference>
<evidence type="ECO:0000313" key="2">
    <source>
        <dbReference type="EMBL" id="CAB4196993.1"/>
    </source>
</evidence>
<dbReference type="GO" id="GO:0016853">
    <property type="term" value="F:isomerase activity"/>
    <property type="evidence" value="ECO:0007669"/>
    <property type="project" value="UniProtKB-KW"/>
</dbReference>
<feature type="domain" description="SIS" evidence="1">
    <location>
        <begin position="30"/>
        <end position="193"/>
    </location>
</feature>
<gene>
    <name evidence="2" type="ORF">UFOVP1290_513</name>
</gene>
<dbReference type="EMBL" id="LR797252">
    <property type="protein sequence ID" value="CAB4196993.1"/>
    <property type="molecule type" value="Genomic_DNA"/>
</dbReference>